<dbReference type="PROSITE" id="PS50088">
    <property type="entry name" value="ANK_REPEAT"/>
    <property type="match status" value="1"/>
</dbReference>
<dbReference type="EMBL" id="VFQX01000013">
    <property type="protein sequence ID" value="KAF0981775.1"/>
    <property type="molecule type" value="Genomic_DNA"/>
</dbReference>
<feature type="repeat" description="ANK" evidence="1">
    <location>
        <begin position="55"/>
        <end position="81"/>
    </location>
</feature>
<dbReference type="InterPro" id="IPR002110">
    <property type="entry name" value="Ankyrin_rpt"/>
</dbReference>
<name>A0A6A5C8S1_NAEFO</name>
<proteinExistence type="predicted"/>
<dbReference type="PROSITE" id="PS50297">
    <property type="entry name" value="ANK_REP_REGION"/>
    <property type="match status" value="1"/>
</dbReference>
<dbReference type="SMART" id="SM00248">
    <property type="entry name" value="ANK"/>
    <property type="match status" value="1"/>
</dbReference>
<gene>
    <name evidence="2" type="ORF">FDP41_012432</name>
</gene>
<keyword evidence="1" id="KW-0040">ANK repeat</keyword>
<dbReference type="Gene3D" id="1.25.40.20">
    <property type="entry name" value="Ankyrin repeat-containing domain"/>
    <property type="match status" value="1"/>
</dbReference>
<dbReference type="OrthoDB" id="20872at2759"/>
<dbReference type="VEuPathDB" id="AmoebaDB:FDP41_012432"/>
<reference evidence="2 3" key="1">
    <citation type="journal article" date="2019" name="Sci. Rep.">
        <title>Nanopore sequencing improves the draft genome of the human pathogenic amoeba Naegleria fowleri.</title>
        <authorList>
            <person name="Liechti N."/>
            <person name="Schurch N."/>
            <person name="Bruggmann R."/>
            <person name="Wittwer M."/>
        </authorList>
    </citation>
    <scope>NUCLEOTIDE SEQUENCE [LARGE SCALE GENOMIC DNA]</scope>
    <source>
        <strain evidence="2 3">ATCC 30894</strain>
    </source>
</reference>
<sequence length="139" mass="16121">MSRLSWDEAVAIINNNGDVSKLNHLAFDINHVDEFQNFIRDHESNNFENNWFDKVKQTLFHVAIKANHLEAVKILLQNGANKDLPYITVTIRAQRCLISGSVHNYAAAEWSDWKRWVEKSEKRACQDLTTNTDILQLLK</sequence>
<dbReference type="Proteomes" id="UP000444721">
    <property type="component" value="Unassembled WGS sequence"/>
</dbReference>
<comment type="caution">
    <text evidence="2">The sequence shown here is derived from an EMBL/GenBank/DDBJ whole genome shotgun (WGS) entry which is preliminary data.</text>
</comment>
<organism evidence="2 3">
    <name type="scientific">Naegleria fowleri</name>
    <name type="common">Brain eating amoeba</name>
    <dbReference type="NCBI Taxonomy" id="5763"/>
    <lineage>
        <taxon>Eukaryota</taxon>
        <taxon>Discoba</taxon>
        <taxon>Heterolobosea</taxon>
        <taxon>Tetramitia</taxon>
        <taxon>Eutetramitia</taxon>
        <taxon>Vahlkampfiidae</taxon>
        <taxon>Naegleria</taxon>
    </lineage>
</organism>
<dbReference type="Pfam" id="PF00023">
    <property type="entry name" value="Ank"/>
    <property type="match status" value="1"/>
</dbReference>
<evidence type="ECO:0000256" key="1">
    <source>
        <dbReference type="PROSITE-ProRule" id="PRU00023"/>
    </source>
</evidence>
<dbReference type="RefSeq" id="XP_044566488.1">
    <property type="nucleotide sequence ID" value="XM_044702952.1"/>
</dbReference>
<protein>
    <submittedName>
        <fullName evidence="2">Uncharacterized protein</fullName>
    </submittedName>
</protein>
<dbReference type="AlphaFoldDB" id="A0A6A5C8S1"/>
<dbReference type="SUPFAM" id="SSF48403">
    <property type="entry name" value="Ankyrin repeat"/>
    <property type="match status" value="1"/>
</dbReference>
<dbReference type="VEuPathDB" id="AmoebaDB:NF0110610"/>
<dbReference type="InterPro" id="IPR036770">
    <property type="entry name" value="Ankyrin_rpt-contain_sf"/>
</dbReference>
<evidence type="ECO:0000313" key="3">
    <source>
        <dbReference type="Proteomes" id="UP000444721"/>
    </source>
</evidence>
<keyword evidence="3" id="KW-1185">Reference proteome</keyword>
<dbReference type="GeneID" id="68119647"/>
<accession>A0A6A5C8S1</accession>
<dbReference type="VEuPathDB" id="AmoebaDB:NfTy_040340"/>
<evidence type="ECO:0000313" key="2">
    <source>
        <dbReference type="EMBL" id="KAF0981775.1"/>
    </source>
</evidence>